<sequence length="70" mass="7800">MFTTLNRIYSHAKHAGGSQLQKYFAITHAVNPHPAQFGVCRAHTDVQYPMPNEVFSCKTTQTPAPMTPPE</sequence>
<name>A0A6J7X747_9CAUD</name>
<reference evidence="1" key="1">
    <citation type="submission" date="2020-05" db="EMBL/GenBank/DDBJ databases">
        <authorList>
            <person name="Chiriac C."/>
            <person name="Salcher M."/>
            <person name="Ghai R."/>
            <person name="Kavagutti S V."/>
        </authorList>
    </citation>
    <scope>NUCLEOTIDE SEQUENCE</scope>
</reference>
<evidence type="ECO:0000313" key="1">
    <source>
        <dbReference type="EMBL" id="CAB5223083.1"/>
    </source>
</evidence>
<accession>A0A6J7X747</accession>
<proteinExistence type="predicted"/>
<gene>
    <name evidence="1" type="ORF">UFOVP366_48</name>
</gene>
<organism evidence="1">
    <name type="scientific">uncultured Caudovirales phage</name>
    <dbReference type="NCBI Taxonomy" id="2100421"/>
    <lineage>
        <taxon>Viruses</taxon>
        <taxon>Duplodnaviria</taxon>
        <taxon>Heunggongvirae</taxon>
        <taxon>Uroviricota</taxon>
        <taxon>Caudoviricetes</taxon>
        <taxon>Peduoviridae</taxon>
        <taxon>Maltschvirus</taxon>
        <taxon>Maltschvirus maltsch</taxon>
    </lineage>
</organism>
<protein>
    <submittedName>
        <fullName evidence="1">Uncharacterized protein</fullName>
    </submittedName>
</protein>
<dbReference type="EMBL" id="LR798308">
    <property type="protein sequence ID" value="CAB5223083.1"/>
    <property type="molecule type" value="Genomic_DNA"/>
</dbReference>